<comment type="caution">
    <text evidence="2">The sequence shown here is derived from an EMBL/GenBank/DDBJ whole genome shotgun (WGS) entry which is preliminary data.</text>
</comment>
<reference evidence="2 4" key="1">
    <citation type="submission" date="2018-10" db="EMBL/GenBank/DDBJ databases">
        <title>Genomic Encyclopedia of Archaeal and Bacterial Type Strains, Phase II (KMG-II): from individual species to whole genera.</title>
        <authorList>
            <person name="Goeker M."/>
        </authorList>
    </citation>
    <scope>NUCLEOTIDE SEQUENCE [LARGE SCALE GENOMIC DNA]</scope>
    <source>
        <strain evidence="2 4">DSM 19624</strain>
    </source>
</reference>
<keyword evidence="5" id="KW-1185">Reference proteome</keyword>
<dbReference type="PROSITE" id="PS51257">
    <property type="entry name" value="PROKAR_LIPOPROTEIN"/>
    <property type="match status" value="1"/>
</dbReference>
<keyword evidence="1" id="KW-0732">Signal</keyword>
<name>A0A497XZX8_9SPHI</name>
<dbReference type="RefSeq" id="WP_121284878.1">
    <property type="nucleotide sequence ID" value="NZ_RCCK01000012.1"/>
</dbReference>
<protein>
    <submittedName>
        <fullName evidence="2">Uncharacterized protein</fullName>
    </submittedName>
</protein>
<dbReference type="OrthoDB" id="792799at2"/>
<proteinExistence type="predicted"/>
<evidence type="ECO:0000313" key="2">
    <source>
        <dbReference type="EMBL" id="RLJ74885.1"/>
    </source>
</evidence>
<organism evidence="2 4">
    <name type="scientific">Pedobacter alluvionis</name>
    <dbReference type="NCBI Taxonomy" id="475253"/>
    <lineage>
        <taxon>Bacteria</taxon>
        <taxon>Pseudomonadati</taxon>
        <taxon>Bacteroidota</taxon>
        <taxon>Sphingobacteriia</taxon>
        <taxon>Sphingobacteriales</taxon>
        <taxon>Sphingobacteriaceae</taxon>
        <taxon>Pedobacter</taxon>
    </lineage>
</organism>
<reference evidence="3 5" key="2">
    <citation type="submission" date="2019-03" db="EMBL/GenBank/DDBJ databases">
        <authorList>
            <person name="He R.-H."/>
        </authorList>
    </citation>
    <scope>NUCLEOTIDE SEQUENCE [LARGE SCALE GENOMIC DNA]</scope>
    <source>
        <strain evidence="3 5">DSM 19624</strain>
    </source>
</reference>
<dbReference type="Proteomes" id="UP000297429">
    <property type="component" value="Unassembled WGS sequence"/>
</dbReference>
<evidence type="ECO:0000256" key="1">
    <source>
        <dbReference type="SAM" id="SignalP"/>
    </source>
</evidence>
<feature type="chain" id="PRO_5044605592" evidence="1">
    <location>
        <begin position="24"/>
        <end position="271"/>
    </location>
</feature>
<accession>A0A497XZX8</accession>
<evidence type="ECO:0000313" key="4">
    <source>
        <dbReference type="Proteomes" id="UP000273898"/>
    </source>
</evidence>
<dbReference type="EMBL" id="RCCK01000012">
    <property type="protein sequence ID" value="RLJ74885.1"/>
    <property type="molecule type" value="Genomic_DNA"/>
</dbReference>
<evidence type="ECO:0000313" key="5">
    <source>
        <dbReference type="Proteomes" id="UP000297429"/>
    </source>
</evidence>
<gene>
    <name evidence="2" type="ORF">BCL90_3229</name>
    <name evidence="3" type="ORF">E3V97_17685</name>
</gene>
<dbReference type="AlphaFoldDB" id="A0A497XZX8"/>
<evidence type="ECO:0000313" key="3">
    <source>
        <dbReference type="EMBL" id="TFB30010.1"/>
    </source>
</evidence>
<feature type="signal peptide" evidence="1">
    <location>
        <begin position="1"/>
        <end position="23"/>
    </location>
</feature>
<sequence length="271" mass="29878">MKTKINALLFSLLLIILSSSCRTYLSPALPGNNMGYLPRPMEADSVKSLIHASASFAGASSPGNGSISFELGMLNINRAHTFKGFHIAYGVFGYMGSAENTYPDNVNDTNSDYPSAFNKTMYGFGLRTSIGLNSMSANGNTDFRFINWENSLSAESGAYADFREEIYSGKVYNYAGVSNRKRFWTTGLSTEVIFRGRSNHDIRHAFRLFIGGTPGLANSFRYGDLADLDKIIKGSEAWNLSYFLNVKKITLSLEIAENINLASKISLGYKF</sequence>
<dbReference type="EMBL" id="SOPX01000003">
    <property type="protein sequence ID" value="TFB30010.1"/>
    <property type="molecule type" value="Genomic_DNA"/>
</dbReference>
<dbReference type="Proteomes" id="UP000273898">
    <property type="component" value="Unassembled WGS sequence"/>
</dbReference>